<evidence type="ECO:0008006" key="4">
    <source>
        <dbReference type="Google" id="ProtNLM"/>
    </source>
</evidence>
<evidence type="ECO:0000313" key="2">
    <source>
        <dbReference type="EMBL" id="PZQ50528.1"/>
    </source>
</evidence>
<evidence type="ECO:0000313" key="3">
    <source>
        <dbReference type="Proteomes" id="UP000249082"/>
    </source>
</evidence>
<reference evidence="2 3" key="1">
    <citation type="submission" date="2017-08" db="EMBL/GenBank/DDBJ databases">
        <title>Infants hospitalized years apart are colonized by the same room-sourced microbial strains.</title>
        <authorList>
            <person name="Brooks B."/>
            <person name="Olm M.R."/>
            <person name="Firek B.A."/>
            <person name="Baker R."/>
            <person name="Thomas B.C."/>
            <person name="Morowitz M.J."/>
            <person name="Banfield J.F."/>
        </authorList>
    </citation>
    <scope>NUCLEOTIDE SEQUENCE [LARGE SCALE GENOMIC DNA]</scope>
    <source>
        <strain evidence="2">S2_005_002_R2_33</strain>
    </source>
</reference>
<comment type="caution">
    <text evidence="2">The sequence shown here is derived from an EMBL/GenBank/DDBJ whole genome shotgun (WGS) entry which is preliminary data.</text>
</comment>
<sequence>MVRELNEEVIELGAASKETHGQGQVPADEILGQVTGLSDD</sequence>
<dbReference type="InterPro" id="IPR049805">
    <property type="entry name" value="Lasso_benenodin"/>
</dbReference>
<gene>
    <name evidence="2" type="ORF">DI555_22865</name>
</gene>
<accession>A0A2W5NDL5</accession>
<dbReference type="AlphaFoldDB" id="A0A2W5NDL5"/>
<organism evidence="2 3">
    <name type="scientific">Novosphingobium pentaromativorans</name>
    <dbReference type="NCBI Taxonomy" id="205844"/>
    <lineage>
        <taxon>Bacteria</taxon>
        <taxon>Pseudomonadati</taxon>
        <taxon>Pseudomonadota</taxon>
        <taxon>Alphaproteobacteria</taxon>
        <taxon>Sphingomonadales</taxon>
        <taxon>Sphingomonadaceae</taxon>
        <taxon>Novosphingobium</taxon>
    </lineage>
</organism>
<dbReference type="Proteomes" id="UP000249082">
    <property type="component" value="Unassembled WGS sequence"/>
</dbReference>
<dbReference type="NCBIfam" id="NF033522">
    <property type="entry name" value="lasso_benenodin"/>
    <property type="match status" value="1"/>
</dbReference>
<proteinExistence type="predicted"/>
<feature type="region of interest" description="Disordered" evidence="1">
    <location>
        <begin position="14"/>
        <end position="40"/>
    </location>
</feature>
<dbReference type="EMBL" id="QFPX01000038">
    <property type="protein sequence ID" value="PZQ50528.1"/>
    <property type="molecule type" value="Genomic_DNA"/>
</dbReference>
<name>A0A2W5NDL5_9SPHN</name>
<dbReference type="Pfam" id="PF24178">
    <property type="entry name" value="Subterisin"/>
    <property type="match status" value="1"/>
</dbReference>
<evidence type="ECO:0000256" key="1">
    <source>
        <dbReference type="SAM" id="MobiDB-lite"/>
    </source>
</evidence>
<protein>
    <recommendedName>
        <fullName evidence="4">Benenodin family lasso peptide</fullName>
    </recommendedName>
</protein>